<reference evidence="2 3" key="1">
    <citation type="submission" date="2018-10" db="EMBL/GenBank/DDBJ databases">
        <title>Transmission dynamics of multidrug resistant bacteria on intensive care unit surfaces.</title>
        <authorList>
            <person name="D'Souza A.W."/>
            <person name="Potter R.F."/>
            <person name="Wallace M."/>
            <person name="Shupe A."/>
            <person name="Patel S."/>
            <person name="Sun S."/>
            <person name="Gul D."/>
            <person name="Kwon J.H."/>
            <person name="Andleeb S."/>
            <person name="Burnham C.-A.D."/>
            <person name="Dantas G."/>
        </authorList>
    </citation>
    <scope>NUCLEOTIDE SEQUENCE [LARGE SCALE GENOMIC DNA]</scope>
    <source>
        <strain evidence="2 3">PX_177</strain>
    </source>
</reference>
<evidence type="ECO:0000256" key="1">
    <source>
        <dbReference type="SAM" id="MobiDB-lite"/>
    </source>
</evidence>
<sequence>MQPATTAVPCDGNPSNAGDVSESTAPPVAAMGFHRAQASPDTAADPAQLKALEALLLRLQERGWVASEVLIGGFWESCSSISTTAEACARLDRPVVRFLRNGNDTSAIRFDWIFPGQIRVNDHTSSYAFGEEVKASLLAVAQAG</sequence>
<feature type="compositionally biased region" description="Polar residues" evidence="1">
    <location>
        <begin position="13"/>
        <end position="24"/>
    </location>
</feature>
<evidence type="ECO:0000313" key="3">
    <source>
        <dbReference type="Proteomes" id="UP000276506"/>
    </source>
</evidence>
<dbReference type="Proteomes" id="UP000276506">
    <property type="component" value="Unassembled WGS sequence"/>
</dbReference>
<protein>
    <submittedName>
        <fullName evidence="2">Uncharacterized protein</fullName>
    </submittedName>
</protein>
<evidence type="ECO:0000313" key="2">
    <source>
        <dbReference type="EMBL" id="RRV08871.1"/>
    </source>
</evidence>
<dbReference type="AlphaFoldDB" id="A0A3R8V5D5"/>
<feature type="region of interest" description="Disordered" evidence="1">
    <location>
        <begin position="1"/>
        <end position="25"/>
    </location>
</feature>
<comment type="caution">
    <text evidence="2">The sequence shown here is derived from an EMBL/GenBank/DDBJ whole genome shotgun (WGS) entry which is preliminary data.</text>
</comment>
<gene>
    <name evidence="2" type="ORF">EGJ28_16540</name>
</gene>
<proteinExistence type="predicted"/>
<name>A0A3R8V5D5_9GAMM</name>
<dbReference type="EMBL" id="RHQL01000010">
    <property type="protein sequence ID" value="RRV08871.1"/>
    <property type="molecule type" value="Genomic_DNA"/>
</dbReference>
<organism evidence="2 3">
    <name type="scientific">Stutzerimonas xanthomarina</name>
    <dbReference type="NCBI Taxonomy" id="271420"/>
    <lineage>
        <taxon>Bacteria</taxon>
        <taxon>Pseudomonadati</taxon>
        <taxon>Pseudomonadota</taxon>
        <taxon>Gammaproteobacteria</taxon>
        <taxon>Pseudomonadales</taxon>
        <taxon>Pseudomonadaceae</taxon>
        <taxon>Stutzerimonas</taxon>
    </lineage>
</organism>
<accession>A0A3R8V5D5</accession>
<dbReference type="RefSeq" id="WP_041109949.1">
    <property type="nucleotide sequence ID" value="NZ_RHQL01000010.1"/>
</dbReference>